<dbReference type="Pfam" id="PF13785">
    <property type="entry name" value="DUF4178"/>
    <property type="match status" value="1"/>
</dbReference>
<evidence type="ECO:0000313" key="2">
    <source>
        <dbReference type="EMBL" id="MFC0213788.1"/>
    </source>
</evidence>
<dbReference type="EMBL" id="JBHLWN010000062">
    <property type="protein sequence ID" value="MFC0213788.1"/>
    <property type="molecule type" value="Genomic_DNA"/>
</dbReference>
<dbReference type="Proteomes" id="UP001589776">
    <property type="component" value="Unassembled WGS sequence"/>
</dbReference>
<reference evidence="2 3" key="1">
    <citation type="submission" date="2024-09" db="EMBL/GenBank/DDBJ databases">
        <authorList>
            <person name="Sun Q."/>
            <person name="Mori K."/>
        </authorList>
    </citation>
    <scope>NUCLEOTIDE SEQUENCE [LARGE SCALE GENOMIC DNA]</scope>
    <source>
        <strain evidence="2 3">CCM 7759</strain>
    </source>
</reference>
<evidence type="ECO:0000259" key="1">
    <source>
        <dbReference type="Pfam" id="PF13785"/>
    </source>
</evidence>
<protein>
    <submittedName>
        <fullName evidence="2">DUF4178 domain-containing protein</fullName>
    </submittedName>
</protein>
<accession>A0ABV6DMB3</accession>
<name>A0ABV6DMB3_9BACL</name>
<keyword evidence="3" id="KW-1185">Reference proteome</keyword>
<proteinExistence type="predicted"/>
<comment type="caution">
    <text evidence="2">The sequence shown here is derived from an EMBL/GenBank/DDBJ whole genome shotgun (WGS) entry which is preliminary data.</text>
</comment>
<organism evidence="2 3">
    <name type="scientific">Paenibacillus chartarius</name>
    <dbReference type="NCBI Taxonomy" id="747481"/>
    <lineage>
        <taxon>Bacteria</taxon>
        <taxon>Bacillati</taxon>
        <taxon>Bacillota</taxon>
        <taxon>Bacilli</taxon>
        <taxon>Bacillales</taxon>
        <taxon>Paenibacillaceae</taxon>
        <taxon>Paenibacillus</taxon>
    </lineage>
</organism>
<gene>
    <name evidence="2" type="ORF">ACFFK0_15255</name>
</gene>
<sequence length="178" mass="20511">MSIFKRIGSIVRSNRPEPIKASPPNPYEHSRPGDIIEVDLEQYMVSGKVVYFDRGFEPHRFAYYIQSGKEIRCLIVEKGRTNEIFLCSFLEGSLDDPHNVPTQLDIDGEVTYHLEHHRSDVTRAEGNTDFRTGDDVLFWRYLGADNDYFFLQWQDGKFVALQGNKIPAADVKFLHAGR</sequence>
<feature type="domain" description="DUF4178" evidence="1">
    <location>
        <begin position="31"/>
        <end position="167"/>
    </location>
</feature>
<dbReference type="RefSeq" id="WP_377471123.1">
    <property type="nucleotide sequence ID" value="NZ_JBHLWN010000062.1"/>
</dbReference>
<evidence type="ECO:0000313" key="3">
    <source>
        <dbReference type="Proteomes" id="UP001589776"/>
    </source>
</evidence>
<dbReference type="InterPro" id="IPR025235">
    <property type="entry name" value="DUF4178"/>
</dbReference>